<sequence length="1284" mass="148022">MVIILKWIYKVKLDELGGILKNKDRLVARGYRQEEGINFEESFAPDARLESIRIFIAYVDHKNMVVYQMDLKIAFFNGNLREEVYVSQPDGFVDQDNPNHVYKLKKALYGSVDPTLFIRINGNDLLLKHGFESCDPVDTPMVEKSKLDDDKEGKAIDPSHYRVVQMPMHIIVKYTRTIDMTFDQQVALDEDIVPHTSRLRIGKSNFCLKPDISSKESTLQLTYDVLRLTPFYKAFLVIADVLEIYMQELWATVMVHHHPTRFKMDNKKHIVNLEYFKEMLHICPRLPGQTFDELPFEEEILAFLRFLGHSGEIRKPTDNNINKLHQLWRSFAAIINKCLSGKSTGYDSLRLSQAQILWGLYHKRNVDFAYLLWEDFVYQVEHKDVKKSNEMYYPRFTKVIVHYFMSKDPSILRRNRVNWHYVRDDQMFTTIKLTKSSSDTTVTPPPTTAIGTRLSTSAKGKQPAKASKAKSLTVLSEMKDLVLYQGFLVYLLKSLMKKYLGNPVMKEMMMMMLKEVMIKNAQDDDQDDENKDDDDQDEGDDDDDQEEGNNDDLMKKVMVKKLGLNIGREEGQDEDELYRDVNINLEGRVVQMTDVHTTQEFEDSHVTLTLMDVHAPTTVAPLLLFVPTLTPSTIATVSTVPQAPTHPTTASSTLLLTDSAMKLKQKNEEFLKNLDENIQKIIKEQVKEQVKALVEAYESDKIILDTYGDTVTLKRRHDDDADKDEEPSAGSDRGSKRRREEKEPELASALKEKATRTTGKSTQGFKSRQTSASESATAKEPMQTTHVMKEPSHPEFETGVDDQPITESSQHPKWESARDVYSKYRIIAVSELKIVEWHNYKHLDWITVRRNDYKLYKFKEVDFKMLRIQDIEDMLLLLVQRKLIILTVEECFAFNVSLRMFTRSIVIQRRVEDLQLGVKNYQKKLSLTRPDTYRSDLKRKEAYIAYSNPRGFIHQNKDKQNRLMRIDELHKFSNGTLTDVRTALDDRLKGIQMKLSIHDEEETKDEERFISSLKRLKTRMMKVMVKKLGLNIGREEGQDEDELYRDVNINLEGRVVQMTDVHTTQEFEDSHVSLTLMDVHAPTTVAPLLLFVPTLTPSTIATVSTVPQAPTHPTTASSTLLLTDSAMKLKQKNEEFLKNLDENIQKIIKEQVKEQVKALVEAYESDKIILDTYGDTVTLKRRHDDDADKDEEPSAGSDRGSKRRREEKEPELASALKEKATRTTGKSTQGFKSRQTSASESATAKEPMQTTHVMKEPSHPEFETGVDDQPITESSQHPKWFSQQ</sequence>
<feature type="compositionally biased region" description="Polar residues" evidence="1">
    <location>
        <begin position="1271"/>
        <end position="1284"/>
    </location>
</feature>
<dbReference type="Pfam" id="PF07727">
    <property type="entry name" value="RVT_2"/>
    <property type="match status" value="1"/>
</dbReference>
<feature type="compositionally biased region" description="Polar residues" evidence="1">
    <location>
        <begin position="1222"/>
        <end position="1252"/>
    </location>
</feature>
<reference evidence="3" key="1">
    <citation type="journal article" date="2019" name="Sci. Rep.">
        <title>Draft genome of Tanacetum cinerariifolium, the natural source of mosquito coil.</title>
        <authorList>
            <person name="Yamashiro T."/>
            <person name="Shiraishi A."/>
            <person name="Satake H."/>
            <person name="Nakayama K."/>
        </authorList>
    </citation>
    <scope>NUCLEOTIDE SEQUENCE</scope>
</reference>
<feature type="domain" description="Reverse transcriptase Ty1/copia-type" evidence="2">
    <location>
        <begin position="3"/>
        <end position="134"/>
    </location>
</feature>
<accession>A0A6L2KJ82</accession>
<gene>
    <name evidence="3" type="ORF">Tci_020967</name>
</gene>
<evidence type="ECO:0000313" key="3">
    <source>
        <dbReference type="EMBL" id="GEU48989.1"/>
    </source>
</evidence>
<feature type="region of interest" description="Disordered" evidence="1">
    <location>
        <begin position="715"/>
        <end position="812"/>
    </location>
</feature>
<organism evidence="3">
    <name type="scientific">Tanacetum cinerariifolium</name>
    <name type="common">Dalmatian daisy</name>
    <name type="synonym">Chrysanthemum cinerariifolium</name>
    <dbReference type="NCBI Taxonomy" id="118510"/>
    <lineage>
        <taxon>Eukaryota</taxon>
        <taxon>Viridiplantae</taxon>
        <taxon>Streptophyta</taxon>
        <taxon>Embryophyta</taxon>
        <taxon>Tracheophyta</taxon>
        <taxon>Spermatophyta</taxon>
        <taxon>Magnoliopsida</taxon>
        <taxon>eudicotyledons</taxon>
        <taxon>Gunneridae</taxon>
        <taxon>Pentapetalae</taxon>
        <taxon>asterids</taxon>
        <taxon>campanulids</taxon>
        <taxon>Asterales</taxon>
        <taxon>Asteraceae</taxon>
        <taxon>Asteroideae</taxon>
        <taxon>Anthemideae</taxon>
        <taxon>Anthemidinae</taxon>
        <taxon>Tanacetum</taxon>
    </lineage>
</organism>
<evidence type="ECO:0000259" key="2">
    <source>
        <dbReference type="Pfam" id="PF07727"/>
    </source>
</evidence>
<dbReference type="EMBL" id="BKCJ010002501">
    <property type="protein sequence ID" value="GEU48989.1"/>
    <property type="molecule type" value="Genomic_DNA"/>
</dbReference>
<proteinExistence type="predicted"/>
<evidence type="ECO:0000256" key="1">
    <source>
        <dbReference type="SAM" id="MobiDB-lite"/>
    </source>
</evidence>
<comment type="caution">
    <text evidence="3">The sequence shown here is derived from an EMBL/GenBank/DDBJ whole genome shotgun (WGS) entry which is preliminary data.</text>
</comment>
<feature type="region of interest" description="Disordered" evidence="1">
    <location>
        <begin position="437"/>
        <end position="469"/>
    </location>
</feature>
<feature type="compositionally biased region" description="Polar residues" evidence="1">
    <location>
        <begin position="449"/>
        <end position="459"/>
    </location>
</feature>
<protein>
    <submittedName>
        <fullName evidence="3">Retrovirus-related Pol polyprotein from transposon TNT 1-94</fullName>
    </submittedName>
</protein>
<feature type="compositionally biased region" description="Basic and acidic residues" evidence="1">
    <location>
        <begin position="787"/>
        <end position="796"/>
    </location>
</feature>
<name>A0A6L2KJ82_TANCI</name>
<feature type="compositionally biased region" description="Basic and acidic residues" evidence="1">
    <location>
        <begin position="738"/>
        <end position="755"/>
    </location>
</feature>
<dbReference type="InterPro" id="IPR013103">
    <property type="entry name" value="RVT_2"/>
</dbReference>
<feature type="compositionally biased region" description="Basic and acidic residues" evidence="1">
    <location>
        <begin position="1204"/>
        <end position="1221"/>
    </location>
</feature>
<feature type="compositionally biased region" description="Acidic residues" evidence="1">
    <location>
        <begin position="523"/>
        <end position="550"/>
    </location>
</feature>
<feature type="compositionally biased region" description="Basic and acidic residues" evidence="1">
    <location>
        <begin position="1253"/>
        <end position="1262"/>
    </location>
</feature>
<feature type="region of interest" description="Disordered" evidence="1">
    <location>
        <begin position="1181"/>
        <end position="1284"/>
    </location>
</feature>
<feature type="compositionally biased region" description="Polar residues" evidence="1">
    <location>
        <begin position="756"/>
        <end position="786"/>
    </location>
</feature>
<feature type="region of interest" description="Disordered" evidence="1">
    <location>
        <begin position="522"/>
        <end position="554"/>
    </location>
</feature>